<evidence type="ECO:0000256" key="1">
    <source>
        <dbReference type="ARBA" id="ARBA00022837"/>
    </source>
</evidence>
<evidence type="ECO:0000256" key="2">
    <source>
        <dbReference type="SAM" id="Phobius"/>
    </source>
</evidence>
<organism evidence="4 5">
    <name type="scientific">Triparma verrucosa</name>
    <dbReference type="NCBI Taxonomy" id="1606542"/>
    <lineage>
        <taxon>Eukaryota</taxon>
        <taxon>Sar</taxon>
        <taxon>Stramenopiles</taxon>
        <taxon>Ochrophyta</taxon>
        <taxon>Bolidophyceae</taxon>
        <taxon>Parmales</taxon>
        <taxon>Triparmaceae</taxon>
        <taxon>Triparma</taxon>
    </lineage>
</organism>
<dbReference type="CDD" id="cd00051">
    <property type="entry name" value="EFh"/>
    <property type="match status" value="1"/>
</dbReference>
<keyword evidence="2" id="KW-0812">Transmembrane</keyword>
<keyword evidence="2" id="KW-1133">Transmembrane helix</keyword>
<evidence type="ECO:0000313" key="4">
    <source>
        <dbReference type="EMBL" id="GMI11473.1"/>
    </source>
</evidence>
<keyword evidence="2" id="KW-0472">Membrane</keyword>
<feature type="transmembrane region" description="Helical" evidence="2">
    <location>
        <begin position="133"/>
        <end position="155"/>
    </location>
</feature>
<dbReference type="EMBL" id="BRXX01000430">
    <property type="protein sequence ID" value="GMI11473.1"/>
    <property type="molecule type" value="Genomic_DNA"/>
</dbReference>
<dbReference type="GO" id="GO:0005509">
    <property type="term" value="F:calcium ion binding"/>
    <property type="evidence" value="ECO:0007669"/>
    <property type="project" value="InterPro"/>
</dbReference>
<dbReference type="InterPro" id="IPR002048">
    <property type="entry name" value="EF_hand_dom"/>
</dbReference>
<keyword evidence="1" id="KW-0106">Calcium</keyword>
<feature type="transmembrane region" description="Helical" evidence="2">
    <location>
        <begin position="206"/>
        <end position="224"/>
    </location>
</feature>
<comment type="caution">
    <text evidence="4">The sequence shown here is derived from an EMBL/GenBank/DDBJ whole genome shotgun (WGS) entry which is preliminary data.</text>
</comment>
<keyword evidence="5" id="KW-1185">Reference proteome</keyword>
<proteinExistence type="predicted"/>
<dbReference type="AlphaFoldDB" id="A0A9W7FFX8"/>
<evidence type="ECO:0000313" key="5">
    <source>
        <dbReference type="Proteomes" id="UP001165160"/>
    </source>
</evidence>
<dbReference type="PROSITE" id="PS00018">
    <property type="entry name" value="EF_HAND_1"/>
    <property type="match status" value="2"/>
</dbReference>
<accession>A0A9W7FFX8</accession>
<evidence type="ECO:0000259" key="3">
    <source>
        <dbReference type="PROSITE" id="PS50222"/>
    </source>
</evidence>
<dbReference type="SMART" id="SM00054">
    <property type="entry name" value="EFh"/>
    <property type="match status" value="2"/>
</dbReference>
<sequence length="241" mass="26836">MPKTAFDLYETSSPDVISVKPRSKSSRPSEIVASEKSNFITRSKWVRKRMERVFDELDVSGDGRLDSTELYAGVLLIQLELAKYFGPAACKPPSRQQVDEMFWTFDSDSSGDLDKNEFCNLLQILLSNIAGRVLFQFAMTIALVPFLAPKIVYYATLGVQKFHALNPQNISTTIATFYTTHIVENPTISPYYSQLLSKIPATLPNTIAGVILVTLFVPSVLDFIDNMSMSAARKTTKAKSS</sequence>
<feature type="domain" description="EF-hand" evidence="3">
    <location>
        <begin position="45"/>
        <end position="80"/>
    </location>
</feature>
<reference evidence="5" key="1">
    <citation type="journal article" date="2023" name="Commun. Biol.">
        <title>Genome analysis of Parmales, the sister group of diatoms, reveals the evolutionary specialization of diatoms from phago-mixotrophs to photoautotrophs.</title>
        <authorList>
            <person name="Ban H."/>
            <person name="Sato S."/>
            <person name="Yoshikawa S."/>
            <person name="Yamada K."/>
            <person name="Nakamura Y."/>
            <person name="Ichinomiya M."/>
            <person name="Sato N."/>
            <person name="Blanc-Mathieu R."/>
            <person name="Endo H."/>
            <person name="Kuwata A."/>
            <person name="Ogata H."/>
        </authorList>
    </citation>
    <scope>NUCLEOTIDE SEQUENCE [LARGE SCALE GENOMIC DNA]</scope>
    <source>
        <strain evidence="5">NIES 3699</strain>
    </source>
</reference>
<dbReference type="PROSITE" id="PS50222">
    <property type="entry name" value="EF_HAND_2"/>
    <property type="match status" value="2"/>
</dbReference>
<gene>
    <name evidence="4" type="ORF">TrVE_jg10552</name>
</gene>
<name>A0A9W7FFX8_9STRA</name>
<feature type="domain" description="EF-hand" evidence="3">
    <location>
        <begin position="93"/>
        <end position="128"/>
    </location>
</feature>
<dbReference type="InterPro" id="IPR018247">
    <property type="entry name" value="EF_Hand_1_Ca_BS"/>
</dbReference>
<dbReference type="SUPFAM" id="SSF47473">
    <property type="entry name" value="EF-hand"/>
    <property type="match status" value="1"/>
</dbReference>
<dbReference type="Gene3D" id="1.10.238.10">
    <property type="entry name" value="EF-hand"/>
    <property type="match status" value="1"/>
</dbReference>
<dbReference type="Pfam" id="PF13499">
    <property type="entry name" value="EF-hand_7"/>
    <property type="match status" value="1"/>
</dbReference>
<protein>
    <recommendedName>
        <fullName evidence="3">EF-hand domain-containing protein</fullName>
    </recommendedName>
</protein>
<dbReference type="InterPro" id="IPR011992">
    <property type="entry name" value="EF-hand-dom_pair"/>
</dbReference>
<dbReference type="Proteomes" id="UP001165160">
    <property type="component" value="Unassembled WGS sequence"/>
</dbReference>